<gene>
    <name evidence="2" type="primary">OSJNOa283G08.9</name>
</gene>
<evidence type="ECO:0000313" key="2">
    <source>
        <dbReference type="EMBL" id="BAD22520.1"/>
    </source>
</evidence>
<dbReference type="SUPFAM" id="SSF54001">
    <property type="entry name" value="Cysteine proteinases"/>
    <property type="match status" value="1"/>
</dbReference>
<dbReference type="Gene3D" id="3.40.395.10">
    <property type="entry name" value="Adenoviral Proteinase, Chain A"/>
    <property type="match status" value="1"/>
</dbReference>
<dbReference type="PANTHER" id="PTHR34835:SF57">
    <property type="entry name" value="OS02G0622900 PROTEIN"/>
    <property type="match status" value="1"/>
</dbReference>
<reference evidence="3" key="1">
    <citation type="journal article" date="2005" name="Nature">
        <title>The map-based sequence of the rice genome.</title>
        <authorList>
            <consortium name="International rice genome sequencing project (IRGSP)"/>
            <person name="Matsumoto T."/>
            <person name="Wu J."/>
            <person name="Kanamori H."/>
            <person name="Katayose Y."/>
            <person name="Fujisawa M."/>
            <person name="Namiki N."/>
            <person name="Mizuno H."/>
            <person name="Yamamoto K."/>
            <person name="Antonio B.A."/>
            <person name="Baba T."/>
            <person name="Sakata K."/>
            <person name="Nagamura Y."/>
            <person name="Aoki H."/>
            <person name="Arikawa K."/>
            <person name="Arita K."/>
            <person name="Bito T."/>
            <person name="Chiden Y."/>
            <person name="Fujitsuka N."/>
            <person name="Fukunaka R."/>
            <person name="Hamada M."/>
            <person name="Harada C."/>
            <person name="Hayashi A."/>
            <person name="Hijishita S."/>
            <person name="Honda M."/>
            <person name="Hosokawa S."/>
            <person name="Ichikawa Y."/>
            <person name="Idonuma A."/>
            <person name="Iijima M."/>
            <person name="Ikeda M."/>
            <person name="Ikeno M."/>
            <person name="Ito K."/>
            <person name="Ito S."/>
            <person name="Ito T."/>
            <person name="Ito Y."/>
            <person name="Ito Y."/>
            <person name="Iwabuchi A."/>
            <person name="Kamiya K."/>
            <person name="Karasawa W."/>
            <person name="Kurita K."/>
            <person name="Katagiri S."/>
            <person name="Kikuta A."/>
            <person name="Kobayashi H."/>
            <person name="Kobayashi N."/>
            <person name="Machita K."/>
            <person name="Maehara T."/>
            <person name="Masukawa M."/>
            <person name="Mizubayashi T."/>
            <person name="Mukai Y."/>
            <person name="Nagasaki H."/>
            <person name="Nagata Y."/>
            <person name="Naito S."/>
            <person name="Nakashima M."/>
            <person name="Nakama Y."/>
            <person name="Nakamichi Y."/>
            <person name="Nakamura M."/>
            <person name="Meguro A."/>
            <person name="Negishi M."/>
            <person name="Ohta I."/>
            <person name="Ohta T."/>
            <person name="Okamoto M."/>
            <person name="Ono N."/>
            <person name="Saji S."/>
            <person name="Sakaguchi M."/>
            <person name="Sakai K."/>
            <person name="Shibata M."/>
            <person name="Shimokawa T."/>
            <person name="Song J."/>
            <person name="Takazaki Y."/>
            <person name="Terasawa K."/>
            <person name="Tsugane M."/>
            <person name="Tsuji K."/>
            <person name="Ueda S."/>
            <person name="Waki K."/>
            <person name="Yamagata H."/>
            <person name="Yamamoto M."/>
            <person name="Yamamoto S."/>
            <person name="Yamane H."/>
            <person name="Yoshiki S."/>
            <person name="Yoshihara R."/>
            <person name="Yukawa K."/>
            <person name="Zhong H."/>
            <person name="Yano M."/>
            <person name="Yuan Q."/>
            <person name="Ouyang S."/>
            <person name="Liu J."/>
            <person name="Jones K.M."/>
            <person name="Gansberger K."/>
            <person name="Moffat K."/>
            <person name="Hill J."/>
            <person name="Bera J."/>
            <person name="Fadrosh D."/>
            <person name="Jin S."/>
            <person name="Johri S."/>
            <person name="Kim M."/>
            <person name="Overton L."/>
            <person name="Reardon M."/>
            <person name="Tsitrin T."/>
            <person name="Vuong H."/>
            <person name="Weaver B."/>
            <person name="Ciecko A."/>
            <person name="Tallon L."/>
            <person name="Jackson J."/>
            <person name="Pai G."/>
            <person name="Aken S.V."/>
            <person name="Utterback T."/>
            <person name="Reidmuller S."/>
            <person name="Feldblyum T."/>
            <person name="Hsiao J."/>
            <person name="Zismann V."/>
            <person name="Iobst S."/>
            <person name="de Vazeille A.R."/>
            <person name="Buell C.R."/>
            <person name="Ying K."/>
            <person name="Li Y."/>
            <person name="Lu T."/>
            <person name="Huang Y."/>
            <person name="Zhao Q."/>
            <person name="Feng Q."/>
            <person name="Zhang L."/>
            <person name="Zhu J."/>
            <person name="Weng Q."/>
            <person name="Mu J."/>
            <person name="Lu Y."/>
            <person name="Fan D."/>
            <person name="Liu Y."/>
            <person name="Guan J."/>
            <person name="Zhang Y."/>
            <person name="Yu S."/>
            <person name="Liu X."/>
            <person name="Zhang Y."/>
            <person name="Hong G."/>
            <person name="Han B."/>
            <person name="Choisne N."/>
            <person name="Demange N."/>
            <person name="Orjeda G."/>
            <person name="Samain S."/>
            <person name="Cattolico L."/>
            <person name="Pelletier E."/>
            <person name="Couloux A."/>
            <person name="Segurens B."/>
            <person name="Wincker P."/>
            <person name="D'Hont A."/>
            <person name="Scarpelli C."/>
            <person name="Weissenbach J."/>
            <person name="Salanoubat M."/>
            <person name="Quetier F."/>
            <person name="Yu Y."/>
            <person name="Kim H.R."/>
            <person name="Rambo T."/>
            <person name="Currie J."/>
            <person name="Collura K."/>
            <person name="Luo M."/>
            <person name="Yang T."/>
            <person name="Ammiraju J.S.S."/>
            <person name="Engler F."/>
            <person name="Soderlund C."/>
            <person name="Wing R.A."/>
            <person name="Palmer L.E."/>
            <person name="de la Bastide M."/>
            <person name="Spiegel L."/>
            <person name="Nascimento L."/>
            <person name="Zutavern T."/>
            <person name="O'Shaughnessy A."/>
            <person name="Dike S."/>
            <person name="Dedhia N."/>
            <person name="Preston R."/>
            <person name="Balija V."/>
            <person name="McCombie W.R."/>
            <person name="Chow T."/>
            <person name="Chen H."/>
            <person name="Chung M."/>
            <person name="Chen C."/>
            <person name="Shaw J."/>
            <person name="Wu H."/>
            <person name="Hsiao K."/>
            <person name="Chao Y."/>
            <person name="Chu M."/>
            <person name="Cheng C."/>
            <person name="Hour A."/>
            <person name="Lee P."/>
            <person name="Lin S."/>
            <person name="Lin Y."/>
            <person name="Liou J."/>
            <person name="Liu S."/>
            <person name="Hsing Y."/>
            <person name="Raghuvanshi S."/>
            <person name="Mohanty A."/>
            <person name="Bharti A.K."/>
            <person name="Gaur A."/>
            <person name="Gupta V."/>
            <person name="Kumar D."/>
            <person name="Ravi V."/>
            <person name="Vij S."/>
            <person name="Kapur A."/>
            <person name="Khurana P."/>
            <person name="Khurana P."/>
            <person name="Khurana J.P."/>
            <person name="Tyagi A.K."/>
            <person name="Gaikwad K."/>
            <person name="Singh A."/>
            <person name="Dalal V."/>
            <person name="Srivastava S."/>
            <person name="Dixit A."/>
            <person name="Pal A.K."/>
            <person name="Ghazi I.A."/>
            <person name="Yadav M."/>
            <person name="Pandit A."/>
            <person name="Bhargava A."/>
            <person name="Sureshbabu K."/>
            <person name="Batra K."/>
            <person name="Sharma T.R."/>
            <person name="Mohapatra T."/>
            <person name="Singh N.K."/>
            <person name="Messing J."/>
            <person name="Nelson A.B."/>
            <person name="Fuks G."/>
            <person name="Kavchok S."/>
            <person name="Keizer G."/>
            <person name="Linton E."/>
            <person name="Llaca V."/>
            <person name="Song R."/>
            <person name="Tanyolac B."/>
            <person name="Young S."/>
            <person name="Ho-Il K."/>
            <person name="Hahn J.H."/>
            <person name="Sangsakoo G."/>
            <person name="Vanavichit A."/>
            <person name="de Mattos Luiz.A.T."/>
            <person name="Zimmer P.D."/>
            <person name="Malone G."/>
            <person name="Dellagostin O."/>
            <person name="de Oliveira A.C."/>
            <person name="Bevan M."/>
            <person name="Bancroft I."/>
            <person name="Minx P."/>
            <person name="Cordum H."/>
            <person name="Wilson R."/>
            <person name="Cheng Z."/>
            <person name="Jin W."/>
            <person name="Jiang J."/>
            <person name="Leong S.A."/>
            <person name="Iwama H."/>
            <person name="Gojobori T."/>
            <person name="Itoh T."/>
            <person name="Niimura Y."/>
            <person name="Fujii Y."/>
            <person name="Habara T."/>
            <person name="Sakai H."/>
            <person name="Sato Y."/>
            <person name="Wilson G."/>
            <person name="Kumar K."/>
            <person name="McCouch S."/>
            <person name="Juretic N."/>
            <person name="Hoen D."/>
            <person name="Wright S."/>
            <person name="Bruskiewich R."/>
            <person name="Bureau T."/>
            <person name="Miyao A."/>
            <person name="Hirochika H."/>
            <person name="Nishikawa T."/>
            <person name="Kadowaki K."/>
            <person name="Sugiura M."/>
            <person name="Burr B."/>
            <person name="Sasaki T."/>
        </authorList>
    </citation>
    <scope>NUCLEOTIDE SEQUENCE [LARGE SCALE GENOMIC DNA]</scope>
    <source>
        <strain evidence="3">cv. Nipponbare</strain>
    </source>
</reference>
<protein>
    <recommendedName>
        <fullName evidence="4">Ubiquitin-like protease family profile domain-containing protein</fullName>
    </recommendedName>
</protein>
<dbReference type="PANTHER" id="PTHR34835">
    <property type="entry name" value="OS07G0283600 PROTEIN-RELATED"/>
    <property type="match status" value="1"/>
</dbReference>
<dbReference type="Proteomes" id="UP000000763">
    <property type="component" value="Chromosome 2"/>
</dbReference>
<feature type="region of interest" description="Disordered" evidence="1">
    <location>
        <begin position="555"/>
        <end position="602"/>
    </location>
</feature>
<evidence type="ECO:0008006" key="4">
    <source>
        <dbReference type="Google" id="ProtNLM"/>
    </source>
</evidence>
<dbReference type="AlphaFoldDB" id="Q6K1Q3"/>
<dbReference type="InterPro" id="IPR038765">
    <property type="entry name" value="Papain-like_cys_pep_sf"/>
</dbReference>
<organism evidence="2 3">
    <name type="scientific">Oryza sativa subsp. japonica</name>
    <name type="common">Rice</name>
    <dbReference type="NCBI Taxonomy" id="39947"/>
    <lineage>
        <taxon>Eukaryota</taxon>
        <taxon>Viridiplantae</taxon>
        <taxon>Streptophyta</taxon>
        <taxon>Embryophyta</taxon>
        <taxon>Tracheophyta</taxon>
        <taxon>Spermatophyta</taxon>
        <taxon>Magnoliopsida</taxon>
        <taxon>Liliopsida</taxon>
        <taxon>Poales</taxon>
        <taxon>Poaceae</taxon>
        <taxon>BOP clade</taxon>
        <taxon>Oryzoideae</taxon>
        <taxon>Oryzeae</taxon>
        <taxon>Oryzinae</taxon>
        <taxon>Oryza</taxon>
        <taxon>Oryza sativa</taxon>
    </lineage>
</organism>
<evidence type="ECO:0000256" key="1">
    <source>
        <dbReference type="SAM" id="MobiDB-lite"/>
    </source>
</evidence>
<proteinExistence type="predicted"/>
<reference evidence="3" key="2">
    <citation type="journal article" date="2008" name="Nucleic Acids Res.">
        <title>The rice annotation project database (RAP-DB): 2008 update.</title>
        <authorList>
            <consortium name="The rice annotation project (RAP)"/>
        </authorList>
    </citation>
    <scope>GENOME REANNOTATION</scope>
    <source>
        <strain evidence="3">cv. Nipponbare</strain>
    </source>
</reference>
<name>Q6K1Q3_ORYSJ</name>
<evidence type="ECO:0000313" key="3">
    <source>
        <dbReference type="Proteomes" id="UP000000763"/>
    </source>
</evidence>
<feature type="compositionally biased region" description="Polar residues" evidence="1">
    <location>
        <begin position="555"/>
        <end position="576"/>
    </location>
</feature>
<sequence>MDPLSTACVPEAEVIDLESAECRSGATMAKSMGHSSGFHPKQQGHRKISLSPQSKVHMMVFWVDEVNAVLAPTPIKKNVDGSTDILNFSMGGFVLSFVIRQALKVSGTRGSLNKTAARVVSRYRQSRVLNRQKKDNTTFGINCRCQPKCVVNIIKEFDDRKKELIGEVGFDGLLDIKLTKVNRQFGAWLLSKVDPKSCAIVKDVNQELPFGPNDVNAVFGLPCSGQPIIPCSQYELDGKKQILCEIFEIPNFSHLKISLLERILKKQYGYPMTIDEKRVFMAAFVLYVTTKLLAPQSCANFISPRYIMAVSDVDNIKQYNWSQFVVDEVKKAAESMPTCFPNKAQLSINGCIIFLMVKYLRNLQFRKVGITCVKTCHISQFEDDQIARMIQQDVVSKHNPGFPFPRYGKLQEPRENNPHVPELSPLNLCSGSKIPSRAINGGKNLIKFLESHFSSLDVRGTVGSQAYEELKSYVQDGFDRIDEILPTISDFVDISTMQTAIHASNLFKRAFKTNITAAVKIAIRAAVTKVIDTIEDIQGPLHPWGDTTAMGYHTPTNYSTHATKDASQLDQPTDTQQYDHKIGGLQCTPPKSNGAPVSPTSGTRMTNQCSIMLIEEFGSDGQKKRKYTVENPPSHLLKHKSKRVVKPNRKLMSPFMSKQCSTERLESRIADDLYSYIMSISDDASLEISLTLRNIQETIKIGSQMDSDSLNLAIRIMFQQEVERFHNTNYLGWRHFINQDFGMYALAGEEFWEASHQLAHFSGPEVVYDVSESHLILIPVHLFNHYVLYVFNMESKKLSVLDSLNTEDPLGESRFTRHDKIKIMVSQCVMECMRLASPGWNMDILNWDFETVENILEQQNGYSHYFLKNIQDPYYLRRQFLIHLLTLRDNEAILPEYVVDRLRQIKDN</sequence>
<accession>Q6K1Q3</accession>
<dbReference type="EMBL" id="AP006846">
    <property type="protein sequence ID" value="BAD22520.1"/>
    <property type="molecule type" value="Genomic_DNA"/>
</dbReference>